<evidence type="ECO:0000313" key="4">
    <source>
        <dbReference type="EMBL" id="EDW01840.1"/>
    </source>
</evidence>
<feature type="compositionally biased region" description="Basic and acidic residues" evidence="2">
    <location>
        <begin position="97"/>
        <end position="108"/>
    </location>
</feature>
<dbReference type="SUPFAM" id="SSF63451">
    <property type="entry name" value="LEM domain"/>
    <property type="match status" value="1"/>
</dbReference>
<dbReference type="InParanoid" id="B4J5R4"/>
<dbReference type="OMA" id="EPRRPTY"/>
<dbReference type="CDD" id="cd12934">
    <property type="entry name" value="LEM"/>
    <property type="match status" value="1"/>
</dbReference>
<dbReference type="GO" id="GO:0003714">
    <property type="term" value="F:transcription corepressor activity"/>
    <property type="evidence" value="ECO:0007669"/>
    <property type="project" value="EnsemblMetazoa"/>
</dbReference>
<feature type="region of interest" description="Disordered" evidence="2">
    <location>
        <begin position="46"/>
        <end position="146"/>
    </location>
</feature>
<organism evidence="5">
    <name type="scientific">Drosophila grimshawi</name>
    <name type="common">Hawaiian fruit fly</name>
    <name type="synonym">Idiomyia grimshawi</name>
    <dbReference type="NCBI Taxonomy" id="7222"/>
    <lineage>
        <taxon>Eukaryota</taxon>
        <taxon>Metazoa</taxon>
        <taxon>Ecdysozoa</taxon>
        <taxon>Arthropoda</taxon>
        <taxon>Hexapoda</taxon>
        <taxon>Insecta</taxon>
        <taxon>Pterygota</taxon>
        <taxon>Neoptera</taxon>
        <taxon>Endopterygota</taxon>
        <taxon>Diptera</taxon>
        <taxon>Brachycera</taxon>
        <taxon>Muscomorpha</taxon>
        <taxon>Ephydroidea</taxon>
        <taxon>Drosophilidae</taxon>
        <taxon>Drosophila</taxon>
        <taxon>Hawaiian Drosophila</taxon>
    </lineage>
</organism>
<feature type="compositionally biased region" description="Polar residues" evidence="2">
    <location>
        <begin position="298"/>
        <end position="319"/>
    </location>
</feature>
<reference evidence="4 5" key="1">
    <citation type="journal article" date="2007" name="Nature">
        <title>Evolution of genes and genomes on the Drosophila phylogeny.</title>
        <authorList>
            <consortium name="Drosophila 12 Genomes Consortium"/>
            <person name="Clark A.G."/>
            <person name="Eisen M.B."/>
            <person name="Smith D.R."/>
            <person name="Bergman C.M."/>
            <person name="Oliver B."/>
            <person name="Markow T.A."/>
            <person name="Kaufman T.C."/>
            <person name="Kellis M."/>
            <person name="Gelbart W."/>
            <person name="Iyer V.N."/>
            <person name="Pollard D.A."/>
            <person name="Sackton T.B."/>
            <person name="Larracuente A.M."/>
            <person name="Singh N.D."/>
            <person name="Abad J.P."/>
            <person name="Abt D.N."/>
            <person name="Adryan B."/>
            <person name="Aguade M."/>
            <person name="Akashi H."/>
            <person name="Anderson W.W."/>
            <person name="Aquadro C.F."/>
            <person name="Ardell D.H."/>
            <person name="Arguello R."/>
            <person name="Artieri C.G."/>
            <person name="Barbash D.A."/>
            <person name="Barker D."/>
            <person name="Barsanti P."/>
            <person name="Batterham P."/>
            <person name="Batzoglou S."/>
            <person name="Begun D."/>
            <person name="Bhutkar A."/>
            <person name="Blanco E."/>
            <person name="Bosak S.A."/>
            <person name="Bradley R.K."/>
            <person name="Brand A.D."/>
            <person name="Brent M.R."/>
            <person name="Brooks A.N."/>
            <person name="Brown R.H."/>
            <person name="Butlin R.K."/>
            <person name="Caggese C."/>
            <person name="Calvi B.R."/>
            <person name="Bernardo de Carvalho A."/>
            <person name="Caspi A."/>
            <person name="Castrezana S."/>
            <person name="Celniker S.E."/>
            <person name="Chang J.L."/>
            <person name="Chapple C."/>
            <person name="Chatterji S."/>
            <person name="Chinwalla A."/>
            <person name="Civetta A."/>
            <person name="Clifton S.W."/>
            <person name="Comeron J.M."/>
            <person name="Costello J.C."/>
            <person name="Coyne J.A."/>
            <person name="Daub J."/>
            <person name="David R.G."/>
            <person name="Delcher A.L."/>
            <person name="Delehaunty K."/>
            <person name="Do C.B."/>
            <person name="Ebling H."/>
            <person name="Edwards K."/>
            <person name="Eickbush T."/>
            <person name="Evans J.D."/>
            <person name="Filipski A."/>
            <person name="Findeiss S."/>
            <person name="Freyhult E."/>
            <person name="Fulton L."/>
            <person name="Fulton R."/>
            <person name="Garcia A.C."/>
            <person name="Gardiner A."/>
            <person name="Garfield D.A."/>
            <person name="Garvin B.E."/>
            <person name="Gibson G."/>
            <person name="Gilbert D."/>
            <person name="Gnerre S."/>
            <person name="Godfrey J."/>
            <person name="Good R."/>
            <person name="Gotea V."/>
            <person name="Gravely B."/>
            <person name="Greenberg A.J."/>
            <person name="Griffiths-Jones S."/>
            <person name="Gross S."/>
            <person name="Guigo R."/>
            <person name="Gustafson E.A."/>
            <person name="Haerty W."/>
            <person name="Hahn M.W."/>
            <person name="Halligan D.L."/>
            <person name="Halpern A.L."/>
            <person name="Halter G.M."/>
            <person name="Han M.V."/>
            <person name="Heger A."/>
            <person name="Hillier L."/>
            <person name="Hinrichs A.S."/>
            <person name="Holmes I."/>
            <person name="Hoskins R.A."/>
            <person name="Hubisz M.J."/>
            <person name="Hultmark D."/>
            <person name="Huntley M.A."/>
            <person name="Jaffe D.B."/>
            <person name="Jagadeeshan S."/>
            <person name="Jeck W.R."/>
            <person name="Johnson J."/>
            <person name="Jones C.D."/>
            <person name="Jordan W.C."/>
            <person name="Karpen G.H."/>
            <person name="Kataoka E."/>
            <person name="Keightley P.D."/>
            <person name="Kheradpour P."/>
            <person name="Kirkness E.F."/>
            <person name="Koerich L.B."/>
            <person name="Kristiansen K."/>
            <person name="Kudrna D."/>
            <person name="Kulathinal R.J."/>
            <person name="Kumar S."/>
            <person name="Kwok R."/>
            <person name="Lander E."/>
            <person name="Langley C.H."/>
            <person name="Lapoint R."/>
            <person name="Lazzaro B.P."/>
            <person name="Lee S.J."/>
            <person name="Levesque L."/>
            <person name="Li R."/>
            <person name="Lin C.F."/>
            <person name="Lin M.F."/>
            <person name="Lindblad-Toh K."/>
            <person name="Llopart A."/>
            <person name="Long M."/>
            <person name="Low L."/>
            <person name="Lozovsky E."/>
            <person name="Lu J."/>
            <person name="Luo M."/>
            <person name="Machado C.A."/>
            <person name="Makalowski W."/>
            <person name="Marzo M."/>
            <person name="Matsuda M."/>
            <person name="Matzkin L."/>
            <person name="McAllister B."/>
            <person name="McBride C.S."/>
            <person name="McKernan B."/>
            <person name="McKernan K."/>
            <person name="Mendez-Lago M."/>
            <person name="Minx P."/>
            <person name="Mollenhauer M.U."/>
            <person name="Montooth K."/>
            <person name="Mount S.M."/>
            <person name="Mu X."/>
            <person name="Myers E."/>
            <person name="Negre B."/>
            <person name="Newfeld S."/>
            <person name="Nielsen R."/>
            <person name="Noor M.A."/>
            <person name="O'Grady P."/>
            <person name="Pachter L."/>
            <person name="Papaceit M."/>
            <person name="Parisi M.J."/>
            <person name="Parisi M."/>
            <person name="Parts L."/>
            <person name="Pedersen J.S."/>
            <person name="Pesole G."/>
            <person name="Phillippy A.M."/>
            <person name="Ponting C.P."/>
            <person name="Pop M."/>
            <person name="Porcelli D."/>
            <person name="Powell J.R."/>
            <person name="Prohaska S."/>
            <person name="Pruitt K."/>
            <person name="Puig M."/>
            <person name="Quesneville H."/>
            <person name="Ram K.R."/>
            <person name="Rand D."/>
            <person name="Rasmussen M.D."/>
            <person name="Reed L.K."/>
            <person name="Reenan R."/>
            <person name="Reily A."/>
            <person name="Remington K.A."/>
            <person name="Rieger T.T."/>
            <person name="Ritchie M.G."/>
            <person name="Robin C."/>
            <person name="Rogers Y.H."/>
            <person name="Rohde C."/>
            <person name="Rozas J."/>
            <person name="Rubenfield M.J."/>
            <person name="Ruiz A."/>
            <person name="Russo S."/>
            <person name="Salzberg S.L."/>
            <person name="Sanchez-Gracia A."/>
            <person name="Saranga D.J."/>
            <person name="Sato H."/>
            <person name="Schaeffer S.W."/>
            <person name="Schatz M.C."/>
            <person name="Schlenke T."/>
            <person name="Schwartz R."/>
            <person name="Segarra C."/>
            <person name="Singh R.S."/>
            <person name="Sirot L."/>
            <person name="Sirota M."/>
            <person name="Sisneros N.B."/>
            <person name="Smith C.D."/>
            <person name="Smith T.F."/>
            <person name="Spieth J."/>
            <person name="Stage D.E."/>
            <person name="Stark A."/>
            <person name="Stephan W."/>
            <person name="Strausberg R.L."/>
            <person name="Strempel S."/>
            <person name="Sturgill D."/>
            <person name="Sutton G."/>
            <person name="Sutton G.G."/>
            <person name="Tao W."/>
            <person name="Teichmann S."/>
            <person name="Tobari Y.N."/>
            <person name="Tomimura Y."/>
            <person name="Tsolas J.M."/>
            <person name="Valente V.L."/>
            <person name="Venter E."/>
            <person name="Venter J.C."/>
            <person name="Vicario S."/>
            <person name="Vieira F.G."/>
            <person name="Vilella A.J."/>
            <person name="Villasante A."/>
            <person name="Walenz B."/>
            <person name="Wang J."/>
            <person name="Wasserman M."/>
            <person name="Watts T."/>
            <person name="Wilson D."/>
            <person name="Wilson R.K."/>
            <person name="Wing R.A."/>
            <person name="Wolfner M.F."/>
            <person name="Wong A."/>
            <person name="Wong G.K."/>
            <person name="Wu C.I."/>
            <person name="Wu G."/>
            <person name="Yamamoto D."/>
            <person name="Yang H.P."/>
            <person name="Yang S.P."/>
            <person name="Yorke J.A."/>
            <person name="Yoshida K."/>
            <person name="Zdobnov E."/>
            <person name="Zhang P."/>
            <person name="Zhang Y."/>
            <person name="Zimin A.V."/>
            <person name="Baldwin J."/>
            <person name="Abdouelleil A."/>
            <person name="Abdulkadir J."/>
            <person name="Abebe A."/>
            <person name="Abera B."/>
            <person name="Abreu J."/>
            <person name="Acer S.C."/>
            <person name="Aftuck L."/>
            <person name="Alexander A."/>
            <person name="An P."/>
            <person name="Anderson E."/>
            <person name="Anderson S."/>
            <person name="Arachi H."/>
            <person name="Azer M."/>
            <person name="Bachantsang P."/>
            <person name="Barry A."/>
            <person name="Bayul T."/>
            <person name="Berlin A."/>
            <person name="Bessette D."/>
            <person name="Bloom T."/>
            <person name="Blye J."/>
            <person name="Boguslavskiy L."/>
            <person name="Bonnet C."/>
            <person name="Boukhgalter B."/>
            <person name="Bourzgui I."/>
            <person name="Brown A."/>
            <person name="Cahill P."/>
            <person name="Channer S."/>
            <person name="Cheshatsang Y."/>
            <person name="Chuda L."/>
            <person name="Citroen M."/>
            <person name="Collymore A."/>
            <person name="Cooke P."/>
            <person name="Costello M."/>
            <person name="D'Aco K."/>
            <person name="Daza R."/>
            <person name="De Haan G."/>
            <person name="DeGray S."/>
            <person name="DeMaso C."/>
            <person name="Dhargay N."/>
            <person name="Dooley K."/>
            <person name="Dooley E."/>
            <person name="Doricent M."/>
            <person name="Dorje P."/>
            <person name="Dorjee K."/>
            <person name="Dupes A."/>
            <person name="Elong R."/>
            <person name="Falk J."/>
            <person name="Farina A."/>
            <person name="Faro S."/>
            <person name="Ferguson D."/>
            <person name="Fisher S."/>
            <person name="Foley C.D."/>
            <person name="Franke A."/>
            <person name="Friedrich D."/>
            <person name="Gadbois L."/>
            <person name="Gearin G."/>
            <person name="Gearin C.R."/>
            <person name="Giannoukos G."/>
            <person name="Goode T."/>
            <person name="Graham J."/>
            <person name="Grandbois E."/>
            <person name="Grewal S."/>
            <person name="Gyaltsen K."/>
            <person name="Hafez N."/>
            <person name="Hagos B."/>
            <person name="Hall J."/>
            <person name="Henson C."/>
            <person name="Hollinger A."/>
            <person name="Honan T."/>
            <person name="Huard M.D."/>
            <person name="Hughes L."/>
            <person name="Hurhula B."/>
            <person name="Husby M.E."/>
            <person name="Kamat A."/>
            <person name="Kanga B."/>
            <person name="Kashin S."/>
            <person name="Khazanovich D."/>
            <person name="Kisner P."/>
            <person name="Lance K."/>
            <person name="Lara M."/>
            <person name="Lee W."/>
            <person name="Lennon N."/>
            <person name="Letendre F."/>
            <person name="LeVine R."/>
            <person name="Lipovsky A."/>
            <person name="Liu X."/>
            <person name="Liu J."/>
            <person name="Liu S."/>
            <person name="Lokyitsang T."/>
            <person name="Lokyitsang Y."/>
            <person name="Lubonja R."/>
            <person name="Lui A."/>
            <person name="MacDonald P."/>
            <person name="Magnisalis V."/>
            <person name="Maru K."/>
            <person name="Matthews C."/>
            <person name="McCusker W."/>
            <person name="McDonough S."/>
            <person name="Mehta T."/>
            <person name="Meldrim J."/>
            <person name="Meneus L."/>
            <person name="Mihai O."/>
            <person name="Mihalev A."/>
            <person name="Mihova T."/>
            <person name="Mittelman R."/>
            <person name="Mlenga V."/>
            <person name="Montmayeur A."/>
            <person name="Mulrain L."/>
            <person name="Navidi A."/>
            <person name="Naylor J."/>
            <person name="Negash T."/>
            <person name="Nguyen T."/>
            <person name="Nguyen N."/>
            <person name="Nicol R."/>
            <person name="Norbu C."/>
            <person name="Norbu N."/>
            <person name="Novod N."/>
            <person name="O'Neill B."/>
            <person name="Osman S."/>
            <person name="Markiewicz E."/>
            <person name="Oyono O.L."/>
            <person name="Patti C."/>
            <person name="Phunkhang P."/>
            <person name="Pierre F."/>
            <person name="Priest M."/>
            <person name="Raghuraman S."/>
            <person name="Rege F."/>
            <person name="Reyes R."/>
            <person name="Rise C."/>
            <person name="Rogov P."/>
            <person name="Ross K."/>
            <person name="Ryan E."/>
            <person name="Settipalli S."/>
            <person name="Shea T."/>
            <person name="Sherpa N."/>
            <person name="Shi L."/>
            <person name="Shih D."/>
            <person name="Sparrow T."/>
            <person name="Spaulding J."/>
            <person name="Stalker J."/>
            <person name="Stange-Thomann N."/>
            <person name="Stavropoulos S."/>
            <person name="Stone C."/>
            <person name="Strader C."/>
            <person name="Tesfaye S."/>
            <person name="Thomson T."/>
            <person name="Thoulutsang Y."/>
            <person name="Thoulutsang D."/>
            <person name="Topham K."/>
            <person name="Topping I."/>
            <person name="Tsamla T."/>
            <person name="Vassiliev H."/>
            <person name="Vo A."/>
            <person name="Wangchuk T."/>
            <person name="Wangdi T."/>
            <person name="Weiand M."/>
            <person name="Wilkinson J."/>
            <person name="Wilson A."/>
            <person name="Yadav S."/>
            <person name="Young G."/>
            <person name="Yu Q."/>
            <person name="Zembek L."/>
            <person name="Zhong D."/>
            <person name="Zimmer A."/>
            <person name="Zwirko Z."/>
            <person name="Jaffe D.B."/>
            <person name="Alvarez P."/>
            <person name="Brockman W."/>
            <person name="Butler J."/>
            <person name="Chin C."/>
            <person name="Gnerre S."/>
            <person name="Grabherr M."/>
            <person name="Kleber M."/>
            <person name="Mauceli E."/>
            <person name="MacCallum I."/>
        </authorList>
    </citation>
    <scope>NUCLEOTIDE SEQUENCE [LARGE SCALE GENOMIC DNA]</scope>
    <source>
        <strain evidence="5">Tucson 15287-2541.00</strain>
    </source>
</reference>
<dbReference type="SMART" id="SM00540">
    <property type="entry name" value="LEM"/>
    <property type="match status" value="1"/>
</dbReference>
<dbReference type="Gene3D" id="1.10.720.40">
    <property type="match status" value="1"/>
</dbReference>
<dbReference type="PhylomeDB" id="B4J5R4"/>
<evidence type="ECO:0000259" key="3">
    <source>
        <dbReference type="PROSITE" id="PS50954"/>
    </source>
</evidence>
<feature type="compositionally biased region" description="Low complexity" evidence="2">
    <location>
        <begin position="120"/>
        <end position="131"/>
    </location>
</feature>
<accession>B4J5R4</accession>
<dbReference type="GO" id="GO:0005637">
    <property type="term" value="C:nuclear inner membrane"/>
    <property type="evidence" value="ECO:0007669"/>
    <property type="project" value="EnsemblMetazoa"/>
</dbReference>
<dbReference type="GO" id="GO:0030513">
    <property type="term" value="P:positive regulation of BMP signaling pathway"/>
    <property type="evidence" value="ECO:0007669"/>
    <property type="project" value="EnsemblMetazoa"/>
</dbReference>
<feature type="coiled-coil region" evidence="1">
    <location>
        <begin position="190"/>
        <end position="217"/>
    </location>
</feature>
<protein>
    <submittedName>
        <fullName evidence="4">GH20225</fullName>
    </submittedName>
</protein>
<evidence type="ECO:0000256" key="1">
    <source>
        <dbReference type="SAM" id="Coils"/>
    </source>
</evidence>
<dbReference type="Proteomes" id="UP000001070">
    <property type="component" value="Unassembled WGS sequence"/>
</dbReference>
<dbReference type="eggNOG" id="ENOG502TAEI">
    <property type="taxonomic scope" value="Eukaryota"/>
</dbReference>
<feature type="compositionally biased region" description="Low complexity" evidence="2">
    <location>
        <begin position="326"/>
        <end position="341"/>
    </location>
</feature>
<dbReference type="AlphaFoldDB" id="B4J5R4"/>
<name>B4J5R4_DROGR</name>
<sequence>MADIDNLDSLSNAELRAQMIAQGLPNMPITDSSRKVLVKRLRTSLGGNAASSAAASPKKAGNRRETMQPVAATAADQVDKSDGLAKTRRSIAFPASDTKEAERRRKPETVAAPPRESEAVKPAAVAAKAAPIQTRRTSNTEHREMHVERVVKKPETIVEETMATTATTATKVTKQHKGESALEVNSLIILESDEEVEEQMSRALNRAEEQLVFKQKTVKPTSKLTTTTTSTQYVGDSLYPSLESTRERIRQQPLERPSLRYEQAPISYSQAAPITTSTHQSHQYISSDPLYPTREQKNQQPLERSSLNYEQQAPISHLSQAPRITGASSYASSGRYSSYLSPQTVPVKSTTSAAAPTATSYRRSPPRNYTTEFSDDTADDEPLSQGGHFESDFARNLARLRAERIGDRGNSINRRITGGRRSLRPEHESTSVVLGRWWQSLDRKYNLKSKLFISMVALLLYVAYRVYY</sequence>
<dbReference type="InterPro" id="IPR003887">
    <property type="entry name" value="LEM_dom"/>
</dbReference>
<gene>
    <name evidence="4" type="primary">Dgri\GH20225</name>
    <name evidence="4" type="ORF">Dgri_GH20225</name>
</gene>
<evidence type="ECO:0000256" key="2">
    <source>
        <dbReference type="SAM" id="MobiDB-lite"/>
    </source>
</evidence>
<dbReference type="FunCoup" id="B4J5R4">
    <property type="interactions" value="2"/>
</dbReference>
<dbReference type="GO" id="GO:0031468">
    <property type="term" value="P:nuclear membrane reassembly"/>
    <property type="evidence" value="ECO:0007669"/>
    <property type="project" value="EnsemblMetazoa"/>
</dbReference>
<dbReference type="GO" id="GO:0005641">
    <property type="term" value="C:nuclear envelope lumen"/>
    <property type="evidence" value="ECO:0007669"/>
    <property type="project" value="EnsemblMetazoa"/>
</dbReference>
<dbReference type="EMBL" id="CH916367">
    <property type="protein sequence ID" value="EDW01840.1"/>
    <property type="molecule type" value="Genomic_DNA"/>
</dbReference>
<dbReference type="STRING" id="7222.B4J5R4"/>
<dbReference type="GO" id="GO:0060250">
    <property type="term" value="P:germ-line stem-cell niche homeostasis"/>
    <property type="evidence" value="ECO:0007669"/>
    <property type="project" value="EnsemblMetazoa"/>
</dbReference>
<feature type="compositionally biased region" description="Low complexity" evidence="2">
    <location>
        <begin position="349"/>
        <end position="360"/>
    </location>
</feature>
<dbReference type="Pfam" id="PF03020">
    <property type="entry name" value="LEM"/>
    <property type="match status" value="1"/>
</dbReference>
<feature type="compositionally biased region" description="Acidic residues" evidence="2">
    <location>
        <begin position="373"/>
        <end position="382"/>
    </location>
</feature>
<keyword evidence="1" id="KW-0175">Coiled coil</keyword>
<feature type="domain" description="LEM" evidence="3">
    <location>
        <begin position="4"/>
        <end position="48"/>
    </location>
</feature>
<dbReference type="GO" id="GO:0140297">
    <property type="term" value="F:DNA-binding transcription factor binding"/>
    <property type="evidence" value="ECO:0007669"/>
    <property type="project" value="EnsemblMetazoa"/>
</dbReference>
<dbReference type="InterPro" id="IPR011015">
    <property type="entry name" value="LEM/LEM-like_dom_sf"/>
</dbReference>
<dbReference type="HOGENOM" id="CLU_652607_0_0_1"/>
<dbReference type="KEGG" id="dgr:6560343"/>
<keyword evidence="5" id="KW-1185">Reference proteome</keyword>
<evidence type="ECO:0000313" key="5">
    <source>
        <dbReference type="Proteomes" id="UP000001070"/>
    </source>
</evidence>
<dbReference type="OrthoDB" id="8068829at2759"/>
<dbReference type="GO" id="GO:0034399">
    <property type="term" value="C:nuclear periphery"/>
    <property type="evidence" value="ECO:0007669"/>
    <property type="project" value="EnsemblMetazoa"/>
</dbReference>
<dbReference type="PROSITE" id="PS50954">
    <property type="entry name" value="LEM"/>
    <property type="match status" value="1"/>
</dbReference>
<feature type="compositionally biased region" description="Polar residues" evidence="2">
    <location>
        <begin position="266"/>
        <end position="286"/>
    </location>
</feature>
<feature type="region of interest" description="Disordered" evidence="2">
    <location>
        <begin position="235"/>
        <end position="388"/>
    </location>
</feature>
<dbReference type="GO" id="GO:0030718">
    <property type="term" value="P:germ-line stem cell population maintenance"/>
    <property type="evidence" value="ECO:0007669"/>
    <property type="project" value="EnsemblMetazoa"/>
</dbReference>
<proteinExistence type="predicted"/>